<dbReference type="PANTHER" id="PTHR11972">
    <property type="entry name" value="NADPH OXIDASE"/>
    <property type="match status" value="1"/>
</dbReference>
<dbReference type="PROSITE" id="PS00018">
    <property type="entry name" value="EF_HAND_1"/>
    <property type="match status" value="1"/>
</dbReference>
<dbReference type="InterPro" id="IPR017938">
    <property type="entry name" value="Riboflavin_synthase-like_b-brl"/>
</dbReference>
<comment type="similarity">
    <text evidence="2">Belongs to the RBOH (TC 5.B.1.3) family.</text>
</comment>
<keyword evidence="6" id="KW-0479">Metal-binding</keyword>
<keyword evidence="12 13" id="KW-0472">Membrane</keyword>
<dbReference type="EMBL" id="GL377573">
    <property type="protein sequence ID" value="EFJ31949.1"/>
    <property type="molecule type" value="Genomic_DNA"/>
</dbReference>
<feature type="transmembrane region" description="Helical" evidence="13">
    <location>
        <begin position="376"/>
        <end position="396"/>
    </location>
</feature>
<evidence type="ECO:0000256" key="6">
    <source>
        <dbReference type="ARBA" id="ARBA00022723"/>
    </source>
</evidence>
<evidence type="ECO:0000256" key="4">
    <source>
        <dbReference type="ARBA" id="ARBA00022630"/>
    </source>
</evidence>
<protein>
    <submittedName>
        <fullName evidence="16">Uncharacterized protein RHD2L10-2</fullName>
    </submittedName>
</protein>
<dbReference type="GO" id="GO:0016175">
    <property type="term" value="F:superoxide-generating NAD(P)H oxidase activity"/>
    <property type="evidence" value="ECO:0007669"/>
    <property type="project" value="UniProtKB-ARBA"/>
</dbReference>
<feature type="domain" description="EF-hand" evidence="14">
    <location>
        <begin position="118"/>
        <end position="153"/>
    </location>
</feature>
<dbReference type="Gene3D" id="2.40.30.10">
    <property type="entry name" value="Translation factors"/>
    <property type="match status" value="1"/>
</dbReference>
<dbReference type="PROSITE" id="PS51384">
    <property type="entry name" value="FAD_FR"/>
    <property type="match status" value="1"/>
</dbReference>
<evidence type="ECO:0000256" key="8">
    <source>
        <dbReference type="ARBA" id="ARBA00022837"/>
    </source>
</evidence>
<feature type="transmembrane region" description="Helical" evidence="13">
    <location>
        <begin position="449"/>
        <end position="466"/>
    </location>
</feature>
<reference evidence="16 17" key="1">
    <citation type="journal article" date="2011" name="Science">
        <title>The Selaginella genome identifies genetic changes associated with the evolution of vascular plants.</title>
        <authorList>
            <person name="Banks J.A."/>
            <person name="Nishiyama T."/>
            <person name="Hasebe M."/>
            <person name="Bowman J.L."/>
            <person name="Gribskov M."/>
            <person name="dePamphilis C."/>
            <person name="Albert V.A."/>
            <person name="Aono N."/>
            <person name="Aoyama T."/>
            <person name="Ambrose B.A."/>
            <person name="Ashton N.W."/>
            <person name="Axtell M.J."/>
            <person name="Barker E."/>
            <person name="Barker M.S."/>
            <person name="Bennetzen J.L."/>
            <person name="Bonawitz N.D."/>
            <person name="Chapple C."/>
            <person name="Cheng C."/>
            <person name="Correa L.G."/>
            <person name="Dacre M."/>
            <person name="DeBarry J."/>
            <person name="Dreyer I."/>
            <person name="Elias M."/>
            <person name="Engstrom E.M."/>
            <person name="Estelle M."/>
            <person name="Feng L."/>
            <person name="Finet C."/>
            <person name="Floyd S.K."/>
            <person name="Frommer W.B."/>
            <person name="Fujita T."/>
            <person name="Gramzow L."/>
            <person name="Gutensohn M."/>
            <person name="Harholt J."/>
            <person name="Hattori M."/>
            <person name="Heyl A."/>
            <person name="Hirai T."/>
            <person name="Hiwatashi Y."/>
            <person name="Ishikawa M."/>
            <person name="Iwata M."/>
            <person name="Karol K.G."/>
            <person name="Koehler B."/>
            <person name="Kolukisaoglu U."/>
            <person name="Kubo M."/>
            <person name="Kurata T."/>
            <person name="Lalonde S."/>
            <person name="Li K."/>
            <person name="Li Y."/>
            <person name="Litt A."/>
            <person name="Lyons E."/>
            <person name="Manning G."/>
            <person name="Maruyama T."/>
            <person name="Michael T.P."/>
            <person name="Mikami K."/>
            <person name="Miyazaki S."/>
            <person name="Morinaga S."/>
            <person name="Murata T."/>
            <person name="Mueller-Roeber B."/>
            <person name="Nelson D.R."/>
            <person name="Obara M."/>
            <person name="Oguri Y."/>
            <person name="Olmstead R.G."/>
            <person name="Onodera N."/>
            <person name="Petersen B.L."/>
            <person name="Pils B."/>
            <person name="Prigge M."/>
            <person name="Rensing S.A."/>
            <person name="Riano-Pachon D.M."/>
            <person name="Roberts A.W."/>
            <person name="Sato Y."/>
            <person name="Scheller H.V."/>
            <person name="Schulz B."/>
            <person name="Schulz C."/>
            <person name="Shakirov E.V."/>
            <person name="Shibagaki N."/>
            <person name="Shinohara N."/>
            <person name="Shippen D.E."/>
            <person name="Soerensen I."/>
            <person name="Sotooka R."/>
            <person name="Sugimoto N."/>
            <person name="Sugita M."/>
            <person name="Sumikawa N."/>
            <person name="Tanurdzic M."/>
            <person name="Theissen G."/>
            <person name="Ulvskov P."/>
            <person name="Wakazuki S."/>
            <person name="Weng J.K."/>
            <person name="Willats W.W."/>
            <person name="Wipf D."/>
            <person name="Wolf P.G."/>
            <person name="Yang L."/>
            <person name="Zimmer A.D."/>
            <person name="Zhu Q."/>
            <person name="Mitros T."/>
            <person name="Hellsten U."/>
            <person name="Loque D."/>
            <person name="Otillar R."/>
            <person name="Salamov A."/>
            <person name="Schmutz J."/>
            <person name="Shapiro H."/>
            <person name="Lindquist E."/>
            <person name="Lucas S."/>
            <person name="Rokhsar D."/>
            <person name="Grigoriev I.V."/>
        </authorList>
    </citation>
    <scope>NUCLEOTIDE SEQUENCE [LARGE SCALE GENOMIC DNA]</scope>
</reference>
<dbReference type="InterPro" id="IPR013130">
    <property type="entry name" value="Fe3_Rdtase_TM_dom"/>
</dbReference>
<dbReference type="KEGG" id="smo:SELMODRAFT_86677"/>
<evidence type="ECO:0000313" key="17">
    <source>
        <dbReference type="Proteomes" id="UP000001514"/>
    </source>
</evidence>
<dbReference type="PROSITE" id="PS50222">
    <property type="entry name" value="EF_HAND_2"/>
    <property type="match status" value="1"/>
</dbReference>
<evidence type="ECO:0000256" key="3">
    <source>
        <dbReference type="ARBA" id="ARBA00022559"/>
    </source>
</evidence>
<dbReference type="GO" id="GO:0016174">
    <property type="term" value="F:NAD(P)H oxidase H2O2-forming activity"/>
    <property type="evidence" value="ECO:0000318"/>
    <property type="project" value="GO_Central"/>
</dbReference>
<feature type="transmembrane region" description="Helical" evidence="13">
    <location>
        <begin position="582"/>
        <end position="599"/>
    </location>
</feature>
<dbReference type="GO" id="GO:0005509">
    <property type="term" value="F:calcium ion binding"/>
    <property type="evidence" value="ECO:0007669"/>
    <property type="project" value="InterPro"/>
</dbReference>
<feature type="transmembrane region" description="Helical" evidence="13">
    <location>
        <begin position="416"/>
        <end position="437"/>
    </location>
</feature>
<dbReference type="InterPro" id="IPR013623">
    <property type="entry name" value="NADPH_Ox"/>
</dbReference>
<dbReference type="GO" id="GO:0042742">
    <property type="term" value="P:defense response to bacterium"/>
    <property type="evidence" value="ECO:0007669"/>
    <property type="project" value="UniProtKB-ARBA"/>
</dbReference>
<evidence type="ECO:0000256" key="13">
    <source>
        <dbReference type="SAM" id="Phobius"/>
    </source>
</evidence>
<evidence type="ECO:0000256" key="11">
    <source>
        <dbReference type="ARBA" id="ARBA00023002"/>
    </source>
</evidence>
<sequence>MPVVEDEDASAARNNVNSALEGLRFIDKRTASAGDEAVWHRVMERFEKLSSSDGKLPPGRFGACIGMPESEEFAAELLGVLRRRRAHSRGVTTSAVEDRHDIGKDELWDLWMDLTDKTTASRMQIFFDLCDRDRDGKISGSELKSAILLSASANRLSILDEQAEEYAALLMEELDREKKGEVGISQLESLLSKRAFEADSFRQHYQSHHPCNAERLGRLQFLACSTKNAFQEDWRRLWIVGVWFGAMAVLFMWKSMQYSYRSGFEVMGYCVSMAKGAAETLKLNMALILFPVCRNTITWLRSTRLGSVIPFDDSISFHKTVAGAICLGVLIHGGAHLTCDFPRIANAESKTFMRTLGRDFHGCQPSMLGMVMSVEGVTGIAMVILMAVSFLLATNLARKNRLKLRRPFDKLTGFNVFWYSHHLFAIVYALLIVHSTLLFLTHKWSEKTTWLYILVPTVLYIGERFLRVSRACVYKVDIVQAAIFPGNVLSLHMTKPPGFKYQSGMYIFIQCPSISPFEWHPFSITSAPGDEHLSVHVRSLGDWTEEIMRTFAKVHNDSRLFPKLYIDGPYGAAAQDYRKYDVMLLVGLGIGATPFISILRDMLNTQTGKPEYQQSPRRCPSHAYFYWVTKEQGSFQWFKGVMNEVAEMDHKAVIEMHNYLTCVHEEGDARSALITLVQALHHAKSGVDIVSGTRVRTHFARPNWNKVFARLAANHPGARVGVFYCGMASAAKELEGIAWTFSQRTSTRFEFRKESF</sequence>
<evidence type="ECO:0000256" key="2">
    <source>
        <dbReference type="ARBA" id="ARBA00007975"/>
    </source>
</evidence>
<dbReference type="PRINTS" id="PR00466">
    <property type="entry name" value="GP91PHOX"/>
</dbReference>
<dbReference type="Gene3D" id="3.40.50.80">
    <property type="entry name" value="Nucleotide-binding domain of ferredoxin-NADP reductase (FNR) module"/>
    <property type="match status" value="1"/>
</dbReference>
<dbReference type="InterPro" id="IPR011992">
    <property type="entry name" value="EF-hand-dom_pair"/>
</dbReference>
<accession>D8R7W0</accession>
<dbReference type="PANTHER" id="PTHR11972:SF153">
    <property type="entry name" value="SUPEROXIDE-GENERATING NADPH OXIDASE HEAVY CHAIN SUBUNIT A"/>
    <property type="match status" value="1"/>
</dbReference>
<dbReference type="Gramene" id="EFJ31949">
    <property type="protein sequence ID" value="EFJ31949"/>
    <property type="gene ID" value="SELMODRAFT_86677"/>
</dbReference>
<keyword evidence="7" id="KW-0274">FAD</keyword>
<keyword evidence="9" id="KW-0521">NADP</keyword>
<dbReference type="InterPro" id="IPR002048">
    <property type="entry name" value="EF_hand_dom"/>
</dbReference>
<evidence type="ECO:0000256" key="1">
    <source>
        <dbReference type="ARBA" id="ARBA00004141"/>
    </source>
</evidence>
<dbReference type="Pfam" id="PF08022">
    <property type="entry name" value="FAD_binding_8"/>
    <property type="match status" value="1"/>
</dbReference>
<dbReference type="eggNOG" id="KOG0039">
    <property type="taxonomic scope" value="Eukaryota"/>
</dbReference>
<dbReference type="InterPro" id="IPR017927">
    <property type="entry name" value="FAD-bd_FR_type"/>
</dbReference>
<dbReference type="SUPFAM" id="SSF47473">
    <property type="entry name" value="EF-hand"/>
    <property type="match status" value="1"/>
</dbReference>
<name>D8R7W0_SELML</name>
<dbReference type="Gene3D" id="1.10.238.10">
    <property type="entry name" value="EF-hand"/>
    <property type="match status" value="1"/>
</dbReference>
<dbReference type="GO" id="GO:0005886">
    <property type="term" value="C:plasma membrane"/>
    <property type="evidence" value="ECO:0000318"/>
    <property type="project" value="GO_Central"/>
</dbReference>
<dbReference type="InParanoid" id="D8R7W0"/>
<dbReference type="InterPro" id="IPR018247">
    <property type="entry name" value="EF_Hand_1_Ca_BS"/>
</dbReference>
<dbReference type="InterPro" id="IPR039261">
    <property type="entry name" value="FNR_nucleotide-bd"/>
</dbReference>
<evidence type="ECO:0000256" key="9">
    <source>
        <dbReference type="ARBA" id="ARBA00022857"/>
    </source>
</evidence>
<evidence type="ECO:0000313" key="16">
    <source>
        <dbReference type="EMBL" id="EFJ31949.1"/>
    </source>
</evidence>
<dbReference type="Pfam" id="PF08414">
    <property type="entry name" value="NADPH_Ox"/>
    <property type="match status" value="1"/>
</dbReference>
<dbReference type="InterPro" id="IPR050369">
    <property type="entry name" value="RBOH/FRE"/>
</dbReference>
<evidence type="ECO:0000256" key="5">
    <source>
        <dbReference type="ARBA" id="ARBA00022692"/>
    </source>
</evidence>
<dbReference type="InterPro" id="IPR013112">
    <property type="entry name" value="FAD-bd_8"/>
</dbReference>
<keyword evidence="17" id="KW-1185">Reference proteome</keyword>
<evidence type="ECO:0000256" key="7">
    <source>
        <dbReference type="ARBA" id="ARBA00022827"/>
    </source>
</evidence>
<keyword evidence="5 13" id="KW-0812">Transmembrane</keyword>
<dbReference type="GO" id="GO:0004601">
    <property type="term" value="F:peroxidase activity"/>
    <property type="evidence" value="ECO:0007669"/>
    <property type="project" value="UniProtKB-KW"/>
</dbReference>
<dbReference type="FunFam" id="2.40.30.10:FF:000059">
    <property type="entry name" value="dual oxidase isoform X1"/>
    <property type="match status" value="1"/>
</dbReference>
<dbReference type="CDD" id="cd06186">
    <property type="entry name" value="NOX_Duox_like_FAD_NADP"/>
    <property type="match status" value="1"/>
</dbReference>
<dbReference type="AlphaFoldDB" id="D8R7W0"/>
<dbReference type="InterPro" id="IPR000778">
    <property type="entry name" value="Cyt_b245_heavy_chain"/>
</dbReference>
<dbReference type="SFLD" id="SFLDG01169">
    <property type="entry name" value="NADPH_oxidase_subgroup_(NOX)"/>
    <property type="match status" value="1"/>
</dbReference>
<keyword evidence="10 13" id="KW-1133">Transmembrane helix</keyword>
<organism evidence="17">
    <name type="scientific">Selaginella moellendorffii</name>
    <name type="common">Spikemoss</name>
    <dbReference type="NCBI Taxonomy" id="88036"/>
    <lineage>
        <taxon>Eukaryota</taxon>
        <taxon>Viridiplantae</taxon>
        <taxon>Streptophyta</taxon>
        <taxon>Embryophyta</taxon>
        <taxon>Tracheophyta</taxon>
        <taxon>Lycopodiopsida</taxon>
        <taxon>Selaginellales</taxon>
        <taxon>Selaginellaceae</taxon>
        <taxon>Selaginella</taxon>
    </lineage>
</organism>
<gene>
    <name evidence="16" type="primary">RHD2L10-2</name>
    <name evidence="16" type="ORF">SELMODRAFT_86677</name>
</gene>
<keyword evidence="4" id="KW-0285">Flavoprotein</keyword>
<feature type="domain" description="FAD-binding FR-type" evidence="15">
    <location>
        <begin position="466"/>
        <end position="576"/>
    </location>
</feature>
<dbReference type="SUPFAM" id="SSF63380">
    <property type="entry name" value="Riboflavin synthase domain-like"/>
    <property type="match status" value="1"/>
</dbReference>
<comment type="subcellular location">
    <subcellularLocation>
        <location evidence="1">Membrane</location>
        <topology evidence="1">Multi-pass membrane protein</topology>
    </subcellularLocation>
</comment>
<dbReference type="InterPro" id="IPR013121">
    <property type="entry name" value="Fe_red_NAD-bd_6"/>
</dbReference>
<keyword evidence="11" id="KW-0560">Oxidoreductase</keyword>
<dbReference type="SUPFAM" id="SSF52343">
    <property type="entry name" value="Ferredoxin reductase-like, C-terminal NADP-linked domain"/>
    <property type="match status" value="1"/>
</dbReference>
<keyword evidence="3" id="KW-0575">Peroxidase</keyword>
<dbReference type="HOGENOM" id="CLU_005646_6_0_1"/>
<dbReference type="Pfam" id="PF08030">
    <property type="entry name" value="NAD_binding_6"/>
    <property type="match status" value="1"/>
</dbReference>
<evidence type="ECO:0000259" key="14">
    <source>
        <dbReference type="PROSITE" id="PS50222"/>
    </source>
</evidence>
<keyword evidence="8" id="KW-0106">Calcium</keyword>
<dbReference type="Proteomes" id="UP000001514">
    <property type="component" value="Unassembled WGS sequence"/>
</dbReference>
<dbReference type="Pfam" id="PF01794">
    <property type="entry name" value="Ferric_reduct"/>
    <property type="match status" value="1"/>
</dbReference>
<dbReference type="GO" id="GO:0009653">
    <property type="term" value="P:anatomical structure morphogenesis"/>
    <property type="evidence" value="ECO:0007669"/>
    <property type="project" value="UniProtKB-ARBA"/>
</dbReference>
<evidence type="ECO:0000259" key="15">
    <source>
        <dbReference type="PROSITE" id="PS51384"/>
    </source>
</evidence>
<evidence type="ECO:0000256" key="10">
    <source>
        <dbReference type="ARBA" id="ARBA00022989"/>
    </source>
</evidence>
<proteinExistence type="inferred from homology"/>
<evidence type="ECO:0000256" key="12">
    <source>
        <dbReference type="ARBA" id="ARBA00023136"/>
    </source>
</evidence>